<sequence length="183" mass="19095">MQPPPPSCASDLSNTTPSLGSTCFTSKASRSRVLVPATSKEAGSAVISDKANGVQSRGGRRGDGETLELHSSELLPTTASRSPLSLPKGTPSASAGAESILALEELIVRRSTTFVHPAGKSKGVSSLHGGGTTRFAFDILHQEPASCLLREEFGAACVEKGRNSGEKDKGKMQEVLKESMEEV</sequence>
<proteinExistence type="predicted"/>
<name>A0A4S8MMY9_DENBC</name>
<keyword evidence="3" id="KW-1185">Reference proteome</keyword>
<evidence type="ECO:0000313" key="3">
    <source>
        <dbReference type="Proteomes" id="UP000297245"/>
    </source>
</evidence>
<feature type="region of interest" description="Disordered" evidence="1">
    <location>
        <begin position="1"/>
        <end position="23"/>
    </location>
</feature>
<evidence type="ECO:0000256" key="1">
    <source>
        <dbReference type="SAM" id="MobiDB-lite"/>
    </source>
</evidence>
<feature type="compositionally biased region" description="Polar residues" evidence="1">
    <location>
        <begin position="10"/>
        <end position="23"/>
    </location>
</feature>
<dbReference type="EMBL" id="ML179064">
    <property type="protein sequence ID" value="THV03644.1"/>
    <property type="molecule type" value="Genomic_DNA"/>
</dbReference>
<protein>
    <submittedName>
        <fullName evidence="2">Uncharacterized protein</fullName>
    </submittedName>
</protein>
<organism evidence="2 3">
    <name type="scientific">Dendrothele bispora (strain CBS 962.96)</name>
    <dbReference type="NCBI Taxonomy" id="1314807"/>
    <lineage>
        <taxon>Eukaryota</taxon>
        <taxon>Fungi</taxon>
        <taxon>Dikarya</taxon>
        <taxon>Basidiomycota</taxon>
        <taxon>Agaricomycotina</taxon>
        <taxon>Agaricomycetes</taxon>
        <taxon>Agaricomycetidae</taxon>
        <taxon>Agaricales</taxon>
        <taxon>Agaricales incertae sedis</taxon>
        <taxon>Dendrothele</taxon>
    </lineage>
</organism>
<feature type="region of interest" description="Disordered" evidence="1">
    <location>
        <begin position="161"/>
        <end position="183"/>
    </location>
</feature>
<accession>A0A4S8MMY9</accession>
<gene>
    <name evidence="2" type="ORF">K435DRAFT_851592</name>
</gene>
<feature type="region of interest" description="Disordered" evidence="1">
    <location>
        <begin position="36"/>
        <end position="95"/>
    </location>
</feature>
<reference evidence="2 3" key="1">
    <citation type="journal article" date="2019" name="Nat. Ecol. Evol.">
        <title>Megaphylogeny resolves global patterns of mushroom evolution.</title>
        <authorList>
            <person name="Varga T."/>
            <person name="Krizsan K."/>
            <person name="Foldi C."/>
            <person name="Dima B."/>
            <person name="Sanchez-Garcia M."/>
            <person name="Sanchez-Ramirez S."/>
            <person name="Szollosi G.J."/>
            <person name="Szarkandi J.G."/>
            <person name="Papp V."/>
            <person name="Albert L."/>
            <person name="Andreopoulos W."/>
            <person name="Angelini C."/>
            <person name="Antonin V."/>
            <person name="Barry K.W."/>
            <person name="Bougher N.L."/>
            <person name="Buchanan P."/>
            <person name="Buyck B."/>
            <person name="Bense V."/>
            <person name="Catcheside P."/>
            <person name="Chovatia M."/>
            <person name="Cooper J."/>
            <person name="Damon W."/>
            <person name="Desjardin D."/>
            <person name="Finy P."/>
            <person name="Geml J."/>
            <person name="Haridas S."/>
            <person name="Hughes K."/>
            <person name="Justo A."/>
            <person name="Karasinski D."/>
            <person name="Kautmanova I."/>
            <person name="Kiss B."/>
            <person name="Kocsube S."/>
            <person name="Kotiranta H."/>
            <person name="LaButti K.M."/>
            <person name="Lechner B.E."/>
            <person name="Liimatainen K."/>
            <person name="Lipzen A."/>
            <person name="Lukacs Z."/>
            <person name="Mihaltcheva S."/>
            <person name="Morgado L.N."/>
            <person name="Niskanen T."/>
            <person name="Noordeloos M.E."/>
            <person name="Ohm R.A."/>
            <person name="Ortiz-Santana B."/>
            <person name="Ovrebo C."/>
            <person name="Racz N."/>
            <person name="Riley R."/>
            <person name="Savchenko A."/>
            <person name="Shiryaev A."/>
            <person name="Soop K."/>
            <person name="Spirin V."/>
            <person name="Szebenyi C."/>
            <person name="Tomsovsky M."/>
            <person name="Tulloss R.E."/>
            <person name="Uehling J."/>
            <person name="Grigoriev I.V."/>
            <person name="Vagvolgyi C."/>
            <person name="Papp T."/>
            <person name="Martin F.M."/>
            <person name="Miettinen O."/>
            <person name="Hibbett D.S."/>
            <person name="Nagy L.G."/>
        </authorList>
    </citation>
    <scope>NUCLEOTIDE SEQUENCE [LARGE SCALE GENOMIC DNA]</scope>
    <source>
        <strain evidence="2 3">CBS 962.96</strain>
    </source>
</reference>
<evidence type="ECO:0000313" key="2">
    <source>
        <dbReference type="EMBL" id="THV03644.1"/>
    </source>
</evidence>
<dbReference type="AlphaFoldDB" id="A0A4S8MMY9"/>
<feature type="compositionally biased region" description="Polar residues" evidence="1">
    <location>
        <begin position="74"/>
        <end position="83"/>
    </location>
</feature>
<feature type="compositionally biased region" description="Basic and acidic residues" evidence="1">
    <location>
        <begin position="60"/>
        <end position="71"/>
    </location>
</feature>
<dbReference type="Proteomes" id="UP000297245">
    <property type="component" value="Unassembled WGS sequence"/>
</dbReference>